<dbReference type="OrthoDB" id="118633at2"/>
<accession>A0A833HNF9</accession>
<dbReference type="EMBL" id="WBZB01000029">
    <property type="protein sequence ID" value="KAB3529515.1"/>
    <property type="molecule type" value="Genomic_DNA"/>
</dbReference>
<sequence>MWRVLEVCGFVIGNIYNESIEEIVSRYNPYNNEFMSAIMTGGASALIAFAERNRISIDYTNSECYSICNICHKVNNELSAYSRTK</sequence>
<gene>
    <name evidence="1" type="ORF">F8153_09090</name>
</gene>
<evidence type="ECO:0000313" key="1">
    <source>
        <dbReference type="EMBL" id="KAB3529515.1"/>
    </source>
</evidence>
<dbReference type="AlphaFoldDB" id="A0A833HNF9"/>
<comment type="caution">
    <text evidence="1">The sequence shown here is derived from an EMBL/GenBank/DDBJ whole genome shotgun (WGS) entry which is preliminary data.</text>
</comment>
<keyword evidence="2" id="KW-1185">Reference proteome</keyword>
<dbReference type="Proteomes" id="UP000465601">
    <property type="component" value="Unassembled WGS sequence"/>
</dbReference>
<name>A0A833HNF9_9FIRM</name>
<protein>
    <submittedName>
        <fullName evidence="1">Uncharacterized protein</fullName>
    </submittedName>
</protein>
<proteinExistence type="predicted"/>
<dbReference type="RefSeq" id="WP_151866044.1">
    <property type="nucleotide sequence ID" value="NZ_WBZB01000029.1"/>
</dbReference>
<reference evidence="1 2" key="1">
    <citation type="submission" date="2019-10" db="EMBL/GenBank/DDBJ databases">
        <title>Alkaliphilus serpentinus sp. nov. and Alkaliphilus pronyensis sp. nov., two novel anaerobic alkaliphilic species isolated from the serpentinized-hosted hydrothermal field of the Prony Bay (New Caledonia).</title>
        <authorList>
            <person name="Postec A."/>
        </authorList>
    </citation>
    <scope>NUCLEOTIDE SEQUENCE [LARGE SCALE GENOMIC DNA]</scope>
    <source>
        <strain evidence="1 2">LacT</strain>
    </source>
</reference>
<evidence type="ECO:0000313" key="2">
    <source>
        <dbReference type="Proteomes" id="UP000465601"/>
    </source>
</evidence>
<organism evidence="1 2">
    <name type="scientific">Alkaliphilus serpentinus</name>
    <dbReference type="NCBI Taxonomy" id="1482731"/>
    <lineage>
        <taxon>Bacteria</taxon>
        <taxon>Bacillati</taxon>
        <taxon>Bacillota</taxon>
        <taxon>Clostridia</taxon>
        <taxon>Peptostreptococcales</taxon>
        <taxon>Natronincolaceae</taxon>
        <taxon>Alkaliphilus</taxon>
    </lineage>
</organism>